<dbReference type="EMBL" id="CP101989">
    <property type="protein sequence ID" value="UUI64397.1"/>
    <property type="molecule type" value="Genomic_DNA"/>
</dbReference>
<gene>
    <name evidence="1" type="ORF">NP075_14905</name>
</gene>
<protein>
    <recommendedName>
        <fullName evidence="3">Knr4/Smi1-like domain-containing protein</fullName>
    </recommendedName>
</protein>
<accession>A0ABY5K1V2</accession>
<dbReference type="RefSeq" id="WP_227565214.1">
    <property type="nucleotide sequence ID" value="NZ_CP101989.1"/>
</dbReference>
<proteinExistence type="predicted"/>
<evidence type="ECO:0000313" key="1">
    <source>
        <dbReference type="EMBL" id="UUI64397.1"/>
    </source>
</evidence>
<organism evidence="1 2">
    <name type="scientific">Cellulomonas wangsupingiae</name>
    <dbReference type="NCBI Taxonomy" id="2968085"/>
    <lineage>
        <taxon>Bacteria</taxon>
        <taxon>Bacillati</taxon>
        <taxon>Actinomycetota</taxon>
        <taxon>Actinomycetes</taxon>
        <taxon>Micrococcales</taxon>
        <taxon>Cellulomonadaceae</taxon>
        <taxon>Cellulomonas</taxon>
    </lineage>
</organism>
<reference evidence="1 2" key="1">
    <citation type="submission" date="2022-07" db="EMBL/GenBank/DDBJ databases">
        <title>Novel species in genus cellulomonas.</title>
        <authorList>
            <person name="Ye L."/>
        </authorList>
    </citation>
    <scope>NUCLEOTIDE SEQUENCE [LARGE SCALE GENOMIC DNA]</scope>
    <source>
        <strain evidence="2">zg-Y908</strain>
    </source>
</reference>
<evidence type="ECO:0008006" key="3">
    <source>
        <dbReference type="Google" id="ProtNLM"/>
    </source>
</evidence>
<name>A0ABY5K1V2_9CELL</name>
<evidence type="ECO:0000313" key="2">
    <source>
        <dbReference type="Proteomes" id="UP001317322"/>
    </source>
</evidence>
<sequence length="346" mass="37066">MVTTSSTVAEAVARLAAACRLAGIEPPEPAQDVDDAIARVRAEIAPLRLPPEIEEFWRLVDPGTLRVAPWPEPSGLAFALDGWRMHRDEPGMCPRILFPLCYASHSFVLVELDDGGGGGHLFRWGYGGEPFRRQHASIVDLLDLTAHFVEQCRYERREHDGRSWIHFDPEHLWGAAAEERLAQRPPHPRITTPQIEESPDAWPPHWRRADGLPDGPAALRGATATVAQLLAAAAAGEGVSGTLLAHAATAMMGPGGRRLRVTDHTGTLDVWAPSGVGAHVRTRDVEIDVVVTPGPPAALDTTDARRDLEGRARAGDLAGVQAAAEAAYAAFTAPAQAVATDIRAAG</sequence>
<keyword evidence="2" id="KW-1185">Reference proteome</keyword>
<dbReference type="Proteomes" id="UP001317322">
    <property type="component" value="Chromosome"/>
</dbReference>